<feature type="coiled-coil region" evidence="1">
    <location>
        <begin position="47"/>
        <end position="89"/>
    </location>
</feature>
<evidence type="ECO:0000256" key="1">
    <source>
        <dbReference type="SAM" id="Coils"/>
    </source>
</evidence>
<accession>A0A4U5NHQ5</accession>
<gene>
    <name evidence="2" type="ORF">L596_015993</name>
</gene>
<dbReference type="EMBL" id="AZBU02000004">
    <property type="protein sequence ID" value="TKR82243.1"/>
    <property type="molecule type" value="Genomic_DNA"/>
</dbReference>
<dbReference type="Proteomes" id="UP000298663">
    <property type="component" value="Unassembled WGS sequence"/>
</dbReference>
<name>A0A4U5NHQ5_STECR</name>
<keyword evidence="1" id="KW-0175">Coiled coil</keyword>
<reference evidence="2 3" key="1">
    <citation type="journal article" date="2015" name="Genome Biol.">
        <title>Comparative genomics of Steinernema reveals deeply conserved gene regulatory networks.</title>
        <authorList>
            <person name="Dillman A.R."/>
            <person name="Macchietto M."/>
            <person name="Porter C.F."/>
            <person name="Rogers A."/>
            <person name="Williams B."/>
            <person name="Antoshechkin I."/>
            <person name="Lee M.M."/>
            <person name="Goodwin Z."/>
            <person name="Lu X."/>
            <person name="Lewis E.E."/>
            <person name="Goodrich-Blair H."/>
            <person name="Stock S.P."/>
            <person name="Adams B.J."/>
            <person name="Sternberg P.W."/>
            <person name="Mortazavi A."/>
        </authorList>
    </citation>
    <scope>NUCLEOTIDE SEQUENCE [LARGE SCALE GENOMIC DNA]</scope>
    <source>
        <strain evidence="2 3">ALL</strain>
    </source>
</reference>
<keyword evidence="3" id="KW-1185">Reference proteome</keyword>
<dbReference type="AlphaFoldDB" id="A0A4U5NHQ5"/>
<proteinExistence type="predicted"/>
<reference evidence="2 3" key="2">
    <citation type="journal article" date="2019" name="G3 (Bethesda)">
        <title>Hybrid Assembly of the Genome of the Entomopathogenic Nematode Steinernema carpocapsae Identifies the X-Chromosome.</title>
        <authorList>
            <person name="Serra L."/>
            <person name="Macchietto M."/>
            <person name="Macias-Munoz A."/>
            <person name="McGill C.J."/>
            <person name="Rodriguez I.M."/>
            <person name="Rodriguez B."/>
            <person name="Murad R."/>
            <person name="Mortazavi A."/>
        </authorList>
    </citation>
    <scope>NUCLEOTIDE SEQUENCE [LARGE SCALE GENOMIC DNA]</scope>
    <source>
        <strain evidence="2 3">ALL</strain>
    </source>
</reference>
<organism evidence="2 3">
    <name type="scientific">Steinernema carpocapsae</name>
    <name type="common">Entomopathogenic nematode</name>
    <dbReference type="NCBI Taxonomy" id="34508"/>
    <lineage>
        <taxon>Eukaryota</taxon>
        <taxon>Metazoa</taxon>
        <taxon>Ecdysozoa</taxon>
        <taxon>Nematoda</taxon>
        <taxon>Chromadorea</taxon>
        <taxon>Rhabditida</taxon>
        <taxon>Tylenchina</taxon>
        <taxon>Panagrolaimomorpha</taxon>
        <taxon>Strongyloidoidea</taxon>
        <taxon>Steinernematidae</taxon>
        <taxon>Steinernema</taxon>
    </lineage>
</organism>
<sequence>MESVRKKNKASTNCVDCPLRVPSDVVHTRRVRHLPPELDPEIMFDRMQAYLKREAEKKAEIRAVKERRSALAKKDLKDYKQKLEQREIENATSAARRVISKIPKPGFFNALLHYFRWRHIRNNPLVHMIWTSAHVYAKLNGRGKSFGDVVITVSIYVADLQDFHCSLLLGTNFMTKLPKNRRLSLDFQNKTIFLGDIPLSLIC</sequence>
<protein>
    <submittedName>
        <fullName evidence="2">Uncharacterized protein</fullName>
    </submittedName>
</protein>
<comment type="caution">
    <text evidence="2">The sequence shown here is derived from an EMBL/GenBank/DDBJ whole genome shotgun (WGS) entry which is preliminary data.</text>
</comment>
<evidence type="ECO:0000313" key="2">
    <source>
        <dbReference type="EMBL" id="TKR82243.1"/>
    </source>
</evidence>
<evidence type="ECO:0000313" key="3">
    <source>
        <dbReference type="Proteomes" id="UP000298663"/>
    </source>
</evidence>